<name>A7A6U3_BIFAD</name>
<dbReference type="EMBL" id="AAXD02000052">
    <property type="protein sequence ID" value="EDN82525.1"/>
    <property type="molecule type" value="Genomic_DNA"/>
</dbReference>
<feature type="region of interest" description="Disordered" evidence="1">
    <location>
        <begin position="1"/>
        <end position="72"/>
    </location>
</feature>
<protein>
    <submittedName>
        <fullName evidence="2">Uncharacterized protein</fullName>
    </submittedName>
</protein>
<evidence type="ECO:0000313" key="3">
    <source>
        <dbReference type="Proteomes" id="UP000003773"/>
    </source>
</evidence>
<evidence type="ECO:0000313" key="2">
    <source>
        <dbReference type="EMBL" id="EDN82525.1"/>
    </source>
</evidence>
<feature type="compositionally biased region" description="Low complexity" evidence="1">
    <location>
        <begin position="43"/>
        <end position="54"/>
    </location>
</feature>
<feature type="compositionally biased region" description="Basic residues" evidence="1">
    <location>
        <begin position="55"/>
        <end position="72"/>
    </location>
</feature>
<reference evidence="2 3" key="2">
    <citation type="submission" date="2007-05" db="EMBL/GenBank/DDBJ databases">
        <title>Draft genome sequence of Bifidobacterium adolescentis (L2-32).</title>
        <authorList>
            <person name="Sudarsanam P."/>
            <person name="Ley R."/>
            <person name="Guruge J."/>
            <person name="Turnbaugh P.J."/>
            <person name="Mahowald M."/>
            <person name="Liep D."/>
            <person name="Gordon J."/>
        </authorList>
    </citation>
    <scope>NUCLEOTIDE SEQUENCE [LARGE SCALE GENOMIC DNA]</scope>
    <source>
        <strain evidence="2 3">L2-32</strain>
    </source>
</reference>
<dbReference type="Proteomes" id="UP000003773">
    <property type="component" value="Unassembled WGS sequence"/>
</dbReference>
<dbReference type="HOGENOM" id="CLU_2714221_0_0_11"/>
<accession>A7A6U3</accession>
<dbReference type="AlphaFoldDB" id="A7A6U3"/>
<evidence type="ECO:0000256" key="1">
    <source>
        <dbReference type="SAM" id="MobiDB-lite"/>
    </source>
</evidence>
<sequence length="72" mass="8216">MSNIMPLFQSFAIPPSAPSVSGIPTKGNDGTAIAENRRKNLENHQNSQANAQQQNHRKPRERRKVRRLNVRR</sequence>
<organism evidence="2 3">
    <name type="scientific">Bifidobacterium adolescentis L2-32</name>
    <dbReference type="NCBI Taxonomy" id="411481"/>
    <lineage>
        <taxon>Bacteria</taxon>
        <taxon>Bacillati</taxon>
        <taxon>Actinomycetota</taxon>
        <taxon>Actinomycetes</taxon>
        <taxon>Bifidobacteriales</taxon>
        <taxon>Bifidobacteriaceae</taxon>
        <taxon>Bifidobacterium</taxon>
    </lineage>
</organism>
<reference evidence="2 3" key="1">
    <citation type="submission" date="2007-04" db="EMBL/GenBank/DDBJ databases">
        <authorList>
            <person name="Fulton L."/>
            <person name="Clifton S."/>
            <person name="Fulton B."/>
            <person name="Xu J."/>
            <person name="Minx P."/>
            <person name="Pepin K.H."/>
            <person name="Johnson M."/>
            <person name="Thiruvilangam P."/>
            <person name="Bhonagiri V."/>
            <person name="Nash W.E."/>
            <person name="Mardis E.R."/>
            <person name="Wilson R.K."/>
        </authorList>
    </citation>
    <scope>NUCLEOTIDE SEQUENCE [LARGE SCALE GENOMIC DNA]</scope>
    <source>
        <strain evidence="2 3">L2-32</strain>
    </source>
</reference>
<gene>
    <name evidence="2" type="ORF">BIFADO_01575</name>
</gene>
<comment type="caution">
    <text evidence="2">The sequence shown here is derived from an EMBL/GenBank/DDBJ whole genome shotgun (WGS) entry which is preliminary data.</text>
</comment>
<proteinExistence type="predicted"/>